<protein>
    <submittedName>
        <fullName evidence="1">Uncharacterized protein</fullName>
    </submittedName>
</protein>
<dbReference type="KEGG" id="thyd:TTHT_0407"/>
<dbReference type="RefSeq" id="WP_201328345.1">
    <property type="nucleotide sequence ID" value="NZ_AP017470.1"/>
</dbReference>
<name>A0A7R6SXP1_9BACT</name>
<gene>
    <name evidence="1" type="ORF">TTHT_0407</name>
</gene>
<dbReference type="EMBL" id="AP017470">
    <property type="protein sequence ID" value="BBB32009.1"/>
    <property type="molecule type" value="Genomic_DNA"/>
</dbReference>
<organism evidence="1 2">
    <name type="scientific">Thermotomaculum hydrothermale</name>
    <dbReference type="NCBI Taxonomy" id="981385"/>
    <lineage>
        <taxon>Bacteria</taxon>
        <taxon>Pseudomonadati</taxon>
        <taxon>Acidobacteriota</taxon>
        <taxon>Holophagae</taxon>
        <taxon>Thermotomaculales</taxon>
        <taxon>Thermotomaculaceae</taxon>
        <taxon>Thermotomaculum</taxon>
    </lineage>
</organism>
<dbReference type="Proteomes" id="UP000595564">
    <property type="component" value="Chromosome"/>
</dbReference>
<dbReference type="AlphaFoldDB" id="A0A7R6SXP1"/>
<accession>A0A7R6SXP1</accession>
<reference evidence="1 2" key="1">
    <citation type="journal article" date="2012" name="Extremophiles">
        <title>Thermotomaculum hydrothermale gen. nov., sp. nov., a novel heterotrophic thermophile within the phylum Acidobacteria from a deep-sea hydrothermal vent chimney in the Southern Okinawa Trough.</title>
        <authorList>
            <person name="Izumi H."/>
            <person name="Nunoura T."/>
            <person name="Miyazaki M."/>
            <person name="Mino S."/>
            <person name="Toki T."/>
            <person name="Takai K."/>
            <person name="Sako Y."/>
            <person name="Sawabe T."/>
            <person name="Nakagawa S."/>
        </authorList>
    </citation>
    <scope>NUCLEOTIDE SEQUENCE [LARGE SCALE GENOMIC DNA]</scope>
    <source>
        <strain evidence="1 2">AC55</strain>
    </source>
</reference>
<keyword evidence="2" id="KW-1185">Reference proteome</keyword>
<proteinExistence type="predicted"/>
<evidence type="ECO:0000313" key="1">
    <source>
        <dbReference type="EMBL" id="BBB32009.1"/>
    </source>
</evidence>
<sequence length="264" mass="31081">MKLIKKLKPVFDEDYEEWNEIVSEINGFIPPLFWYGGAAFDMEPIVSLFNGSFPKDAQRFLSPNIFPVLTDYNSKICEAIKYIYEHFYSENFSIDSLPRDYWFRMQLKRFEILQMIPLTLFDPDELMKIRSNYKGFHSSVTTSVVPDDKWHFVFINAAVEGENISFLYGLIENLVFWKEVVESNNLKIESFCGLRLGGKSGSWDFTHSPSSGKLFNAIRNSKASKPKLWIADECYELRKIWREIEPHDNGFYGQMHFFEAKWDF</sequence>
<evidence type="ECO:0000313" key="2">
    <source>
        <dbReference type="Proteomes" id="UP000595564"/>
    </source>
</evidence>